<proteinExistence type="predicted"/>
<evidence type="ECO:0000313" key="2">
    <source>
        <dbReference type="Proteomes" id="UP001302072"/>
    </source>
</evidence>
<dbReference type="InterPro" id="IPR003615">
    <property type="entry name" value="HNH_nuc"/>
</dbReference>
<reference evidence="1 2" key="1">
    <citation type="submission" date="2022-12" db="EMBL/GenBank/DDBJ databases">
        <title>Two new species, Stenotrophomonas aracearum and Stenotrophomonas oahuensis, isolated from Anthurium (Araceae family) in Hawaii.</title>
        <authorList>
            <person name="Chunag S.C."/>
            <person name="Dobhal S."/>
            <person name="Alvarez A."/>
            <person name="Arif M."/>
        </authorList>
    </citation>
    <scope>NUCLEOTIDE SEQUENCE [LARGE SCALE GENOMIC DNA]</scope>
    <source>
        <strain evidence="1 2">A5586</strain>
        <plasmid evidence="1 2">pST01</plasmid>
    </source>
</reference>
<dbReference type="Gene3D" id="1.10.30.50">
    <property type="match status" value="1"/>
</dbReference>
<geneLocation type="plasmid" evidence="1 2">
    <name>pST01</name>
</geneLocation>
<keyword evidence="1" id="KW-0378">Hydrolase</keyword>
<organism evidence="1 2">
    <name type="scientific">Stenotrophomonas oahuensis</name>
    <dbReference type="NCBI Taxonomy" id="3003271"/>
    <lineage>
        <taxon>Bacteria</taxon>
        <taxon>Pseudomonadati</taxon>
        <taxon>Pseudomonadota</taxon>
        <taxon>Gammaproteobacteria</taxon>
        <taxon>Lysobacterales</taxon>
        <taxon>Lysobacteraceae</taxon>
        <taxon>Stenotrophomonas</taxon>
    </lineage>
</organism>
<accession>A0ABY9YVB9</accession>
<name>A0ABY9YVB9_9GAMM</name>
<dbReference type="Proteomes" id="UP001302072">
    <property type="component" value="Plasmid pST01"/>
</dbReference>
<evidence type="ECO:0000313" key="1">
    <source>
        <dbReference type="EMBL" id="WNH54812.1"/>
    </source>
</evidence>
<keyword evidence="1" id="KW-0255">Endonuclease</keyword>
<dbReference type="GO" id="GO:0004519">
    <property type="term" value="F:endonuclease activity"/>
    <property type="evidence" value="ECO:0007669"/>
    <property type="project" value="UniProtKB-KW"/>
</dbReference>
<dbReference type="CDD" id="cd00085">
    <property type="entry name" value="HNHc"/>
    <property type="match status" value="1"/>
</dbReference>
<dbReference type="RefSeq" id="WP_311193889.1">
    <property type="nucleotide sequence ID" value="NZ_CP115542.1"/>
</dbReference>
<sequence>MRLNKHQRELVRMRYDGRCAYCGEMLGARWHADHLVSVGREFVFVAGGTRATGKLSRPENDQIDNLMPACVPCNIDKHSMSLEAWRAKLARACDVLASNIPTYRHAVRFGLVRETKSPVIFYFERRAVSKERIACELCDRTADAFELEAAAESGWSCGLSGWLCPVHSPGRHGTGHG</sequence>
<keyword evidence="2" id="KW-1185">Reference proteome</keyword>
<protein>
    <submittedName>
        <fullName evidence="1">HNH endonuclease signature motif containing protein</fullName>
    </submittedName>
</protein>
<keyword evidence="1" id="KW-0540">Nuclease</keyword>
<keyword evidence="1" id="KW-0614">Plasmid</keyword>
<gene>
    <name evidence="1" type="ORF">PDM29_20930</name>
</gene>
<dbReference type="EMBL" id="CP115542">
    <property type="protein sequence ID" value="WNH54812.1"/>
    <property type="molecule type" value="Genomic_DNA"/>
</dbReference>